<evidence type="ECO:0000256" key="2">
    <source>
        <dbReference type="SAM" id="SignalP"/>
    </source>
</evidence>
<comment type="caution">
    <text evidence="4">The sequence shown here is derived from an EMBL/GenBank/DDBJ whole genome shotgun (WGS) entry which is preliminary data.</text>
</comment>
<feature type="chain" id="PRO_5046676579" evidence="2">
    <location>
        <begin position="24"/>
        <end position="478"/>
    </location>
</feature>
<sequence length="478" mass="53419">MKRHLLFLVFLCSLNLISAQVFDVETLKLSGSKDKRINLVIISEGYQSSELNQFITDASKVSNDMFLESPFSEYADYFNVFAIKVPSNESGADHPGTSTDPLESTISPAVPIQTVDTYFNATYDSFGFHRLLYYEIDGANANNTEAKIMMVLADNLPEYDAVVLLVNSDEYGGSGGNFAMSYSGFYAPDVAMHEMAHSLFSLIDEYFPIDETLAVEGINMTQETDPNLVKWKNWIGIDGVGIYQHEDDDGNPKPWYRPHQSCKMRRVDWDFCAVCKEGMIEKIHDLVSPIEAFTPNNITVNNPTLPLDVELTLIKPIPNTLTSQWTLNGSNFANDVDDISLTSTDLTEGTNTLTVVVHDDSSLLKVDNHDMSSHVYTVTWTINYSSLGIEDIQSERADYSISLYPNPVSSILNLKVEGANTEELKVDILSLEGKTIKKFRISNVSGERVIVDDLSQGIYLINFYANNALIDSKEFVKQ</sequence>
<accession>A0ABW5TE56</accession>
<reference evidence="5" key="1">
    <citation type="journal article" date="2019" name="Int. J. Syst. Evol. Microbiol.">
        <title>The Global Catalogue of Microorganisms (GCM) 10K type strain sequencing project: providing services to taxonomists for standard genome sequencing and annotation.</title>
        <authorList>
            <consortium name="The Broad Institute Genomics Platform"/>
            <consortium name="The Broad Institute Genome Sequencing Center for Infectious Disease"/>
            <person name="Wu L."/>
            <person name="Ma J."/>
        </authorList>
    </citation>
    <scope>NUCLEOTIDE SEQUENCE [LARGE SCALE GENOMIC DNA]</scope>
    <source>
        <strain evidence="5">KCTC 42398</strain>
    </source>
</reference>
<dbReference type="InterPro" id="IPR024079">
    <property type="entry name" value="MetalloPept_cat_dom_sf"/>
</dbReference>
<name>A0ABW5TE56_9FLAO</name>
<dbReference type="InterPro" id="IPR026444">
    <property type="entry name" value="Secre_tail"/>
</dbReference>
<dbReference type="Pfam" id="PF18962">
    <property type="entry name" value="Por_Secre_tail"/>
    <property type="match status" value="1"/>
</dbReference>
<proteinExistence type="predicted"/>
<dbReference type="InterPro" id="IPR019026">
    <property type="entry name" value="Peptidase_M64_IgA"/>
</dbReference>
<dbReference type="Gene3D" id="3.40.390.10">
    <property type="entry name" value="Collagenase (Catalytic Domain)"/>
    <property type="match status" value="1"/>
</dbReference>
<dbReference type="Pfam" id="PF09471">
    <property type="entry name" value="Peptidase_M64"/>
    <property type="match status" value="1"/>
</dbReference>
<gene>
    <name evidence="4" type="ORF">ACFSR8_11150</name>
</gene>
<dbReference type="RefSeq" id="WP_380292023.1">
    <property type="nucleotide sequence ID" value="NZ_JBHULY010000025.1"/>
</dbReference>
<evidence type="ECO:0000256" key="1">
    <source>
        <dbReference type="ARBA" id="ARBA00022729"/>
    </source>
</evidence>
<dbReference type="NCBIfam" id="TIGR04183">
    <property type="entry name" value="Por_Secre_tail"/>
    <property type="match status" value="1"/>
</dbReference>
<keyword evidence="1 2" id="KW-0732">Signal</keyword>
<keyword evidence="5" id="KW-1185">Reference proteome</keyword>
<protein>
    <submittedName>
        <fullName evidence="4">M64 family metallopeptidase</fullName>
    </submittedName>
</protein>
<feature type="signal peptide" evidence="2">
    <location>
        <begin position="1"/>
        <end position="23"/>
    </location>
</feature>
<organism evidence="4 5">
    <name type="scientific">Hyunsoonleella rubra</name>
    <dbReference type="NCBI Taxonomy" id="1737062"/>
    <lineage>
        <taxon>Bacteria</taxon>
        <taxon>Pseudomonadati</taxon>
        <taxon>Bacteroidota</taxon>
        <taxon>Flavobacteriia</taxon>
        <taxon>Flavobacteriales</taxon>
        <taxon>Flavobacteriaceae</taxon>
    </lineage>
</organism>
<feature type="domain" description="Secretion system C-terminal sorting" evidence="3">
    <location>
        <begin position="403"/>
        <end position="469"/>
    </location>
</feature>
<evidence type="ECO:0000259" key="3">
    <source>
        <dbReference type="Pfam" id="PF18962"/>
    </source>
</evidence>
<dbReference type="EMBL" id="JBHULY010000025">
    <property type="protein sequence ID" value="MFD2726770.1"/>
    <property type="molecule type" value="Genomic_DNA"/>
</dbReference>
<dbReference type="Proteomes" id="UP001597476">
    <property type="component" value="Unassembled WGS sequence"/>
</dbReference>
<evidence type="ECO:0000313" key="4">
    <source>
        <dbReference type="EMBL" id="MFD2726770.1"/>
    </source>
</evidence>
<evidence type="ECO:0000313" key="5">
    <source>
        <dbReference type="Proteomes" id="UP001597476"/>
    </source>
</evidence>